<proteinExistence type="predicted"/>
<evidence type="ECO:0000313" key="3">
    <source>
        <dbReference type="Proteomes" id="UP001153712"/>
    </source>
</evidence>
<evidence type="ECO:0008006" key="4">
    <source>
        <dbReference type="Google" id="ProtNLM"/>
    </source>
</evidence>
<keyword evidence="1" id="KW-0472">Membrane</keyword>
<keyword evidence="1" id="KW-1133">Transmembrane helix</keyword>
<dbReference type="GO" id="GO:0005739">
    <property type="term" value="C:mitochondrion"/>
    <property type="evidence" value="ECO:0007669"/>
    <property type="project" value="GOC"/>
</dbReference>
<keyword evidence="1" id="KW-0812">Transmembrane</keyword>
<sequence>MAILNLSRIFGKTLIPNLNKASVRNAFLKPHTHGGNPADSVPFGKSIGNPNRMTLLCCLFFGSGLAAPCFLFIYSMHR</sequence>
<dbReference type="Gene3D" id="4.10.49.10">
    <property type="entry name" value="Cytochrome c oxidase subunit VIIc"/>
    <property type="match status" value="1"/>
</dbReference>
<dbReference type="GO" id="GO:0006123">
    <property type="term" value="P:mitochondrial electron transport, cytochrome c to oxygen"/>
    <property type="evidence" value="ECO:0007669"/>
    <property type="project" value="InterPro"/>
</dbReference>
<keyword evidence="3" id="KW-1185">Reference proteome</keyword>
<accession>A0A9N9XSB8</accession>
<dbReference type="Proteomes" id="UP001153712">
    <property type="component" value="Chromosome 3"/>
</dbReference>
<dbReference type="AlphaFoldDB" id="A0A9N9XSB8"/>
<dbReference type="GO" id="GO:0045277">
    <property type="term" value="C:respiratory chain complex IV"/>
    <property type="evidence" value="ECO:0007669"/>
    <property type="project" value="InterPro"/>
</dbReference>
<gene>
    <name evidence="2" type="ORF">PHYEVI_LOCUS6432</name>
</gene>
<feature type="transmembrane region" description="Helical" evidence="1">
    <location>
        <begin position="53"/>
        <end position="74"/>
    </location>
</feature>
<dbReference type="OrthoDB" id="9974841at2759"/>
<name>A0A9N9XSB8_PHYSR</name>
<reference evidence="2" key="1">
    <citation type="submission" date="2022-01" db="EMBL/GenBank/DDBJ databases">
        <authorList>
            <person name="King R."/>
        </authorList>
    </citation>
    <scope>NUCLEOTIDE SEQUENCE</scope>
</reference>
<evidence type="ECO:0000256" key="1">
    <source>
        <dbReference type="SAM" id="Phobius"/>
    </source>
</evidence>
<dbReference type="EMBL" id="OU900096">
    <property type="protein sequence ID" value="CAG9860075.1"/>
    <property type="molecule type" value="Genomic_DNA"/>
</dbReference>
<protein>
    <recommendedName>
        <fullName evidence="4">Cytochrome c oxidase polypeptide VIIc</fullName>
    </recommendedName>
</protein>
<evidence type="ECO:0000313" key="2">
    <source>
        <dbReference type="EMBL" id="CAG9860075.1"/>
    </source>
</evidence>
<organism evidence="2 3">
    <name type="scientific">Phyllotreta striolata</name>
    <name type="common">Striped flea beetle</name>
    <name type="synonym">Crioceris striolata</name>
    <dbReference type="NCBI Taxonomy" id="444603"/>
    <lineage>
        <taxon>Eukaryota</taxon>
        <taxon>Metazoa</taxon>
        <taxon>Ecdysozoa</taxon>
        <taxon>Arthropoda</taxon>
        <taxon>Hexapoda</taxon>
        <taxon>Insecta</taxon>
        <taxon>Pterygota</taxon>
        <taxon>Neoptera</taxon>
        <taxon>Endopterygota</taxon>
        <taxon>Coleoptera</taxon>
        <taxon>Polyphaga</taxon>
        <taxon>Cucujiformia</taxon>
        <taxon>Chrysomeloidea</taxon>
        <taxon>Chrysomelidae</taxon>
        <taxon>Galerucinae</taxon>
        <taxon>Alticini</taxon>
        <taxon>Phyllotreta</taxon>
    </lineage>
</organism>
<dbReference type="InterPro" id="IPR036636">
    <property type="entry name" value="COX7C/Cox8_sf"/>
</dbReference>